<name>A0A0F9DMC0_9ZZZZ</name>
<dbReference type="EMBL" id="LAZR01028358">
    <property type="protein sequence ID" value="KKL62863.1"/>
    <property type="molecule type" value="Genomic_DNA"/>
</dbReference>
<gene>
    <name evidence="1" type="ORF">LCGC14_2180940</name>
</gene>
<reference evidence="1" key="1">
    <citation type="journal article" date="2015" name="Nature">
        <title>Complex archaea that bridge the gap between prokaryotes and eukaryotes.</title>
        <authorList>
            <person name="Spang A."/>
            <person name="Saw J.H."/>
            <person name="Jorgensen S.L."/>
            <person name="Zaremba-Niedzwiedzka K."/>
            <person name="Martijn J."/>
            <person name="Lind A.E."/>
            <person name="van Eijk R."/>
            <person name="Schleper C."/>
            <person name="Guy L."/>
            <person name="Ettema T.J."/>
        </authorList>
    </citation>
    <scope>NUCLEOTIDE SEQUENCE</scope>
</reference>
<organism evidence="1">
    <name type="scientific">marine sediment metagenome</name>
    <dbReference type="NCBI Taxonomy" id="412755"/>
    <lineage>
        <taxon>unclassified sequences</taxon>
        <taxon>metagenomes</taxon>
        <taxon>ecological metagenomes</taxon>
    </lineage>
</organism>
<comment type="caution">
    <text evidence="1">The sequence shown here is derived from an EMBL/GenBank/DDBJ whole genome shotgun (WGS) entry which is preliminary data.</text>
</comment>
<evidence type="ECO:0000313" key="1">
    <source>
        <dbReference type="EMBL" id="KKL62863.1"/>
    </source>
</evidence>
<protein>
    <submittedName>
        <fullName evidence="1">Uncharacterized protein</fullName>
    </submittedName>
</protein>
<proteinExistence type="predicted"/>
<accession>A0A0F9DMC0</accession>
<sequence length="143" mass="15946">MTDEMIEAATRAIKEAFSRYYVEGTSDNDLHSPPYRAPWYLIDTSTAEPDVNWPGELIQEYDNPQAAYDHRERLAAQAAIKAHKAALTKAGLGIRPREATSEMAIEGAKAMEGWEHTHGTVIVGQPKDVWQAMWDAHPDKPDG</sequence>
<dbReference type="AlphaFoldDB" id="A0A0F9DMC0"/>